<name>A0A1H6V080_9GAMM</name>
<dbReference type="EMBL" id="FNYO01000027">
    <property type="protein sequence ID" value="SEI93662.1"/>
    <property type="molecule type" value="Genomic_DNA"/>
</dbReference>
<organism evidence="3 4">
    <name type="scientific">Azotobacter beijerinckii</name>
    <dbReference type="NCBI Taxonomy" id="170623"/>
    <lineage>
        <taxon>Bacteria</taxon>
        <taxon>Pseudomonadati</taxon>
        <taxon>Pseudomonadota</taxon>
        <taxon>Gammaproteobacteria</taxon>
        <taxon>Pseudomonadales</taxon>
        <taxon>Pseudomonadaceae</taxon>
        <taxon>Azotobacter</taxon>
    </lineage>
</organism>
<dbReference type="STRING" id="170623.SAMN04244579_02513"/>
<dbReference type="AlphaFoldDB" id="A0A1H6V080"/>
<dbReference type="Proteomes" id="UP000199005">
    <property type="component" value="Unassembled WGS sequence"/>
</dbReference>
<dbReference type="RefSeq" id="WP_090899915.1">
    <property type="nucleotide sequence ID" value="NZ_FNYO01000027.1"/>
</dbReference>
<dbReference type="Pfam" id="PF04319">
    <property type="entry name" value="NifZ"/>
    <property type="match status" value="1"/>
</dbReference>
<keyword evidence="2" id="KW-0535">Nitrogen fixation</keyword>
<evidence type="ECO:0000313" key="3">
    <source>
        <dbReference type="EMBL" id="SEI93662.1"/>
    </source>
</evidence>
<evidence type="ECO:0000256" key="1">
    <source>
        <dbReference type="ARBA" id="ARBA00008027"/>
    </source>
</evidence>
<dbReference type="InterPro" id="IPR007415">
    <property type="entry name" value="Nitrogenase_MoFe_mat_NifZ"/>
</dbReference>
<sequence>MLPQFEYGDEVRLIRNVRNDGTYPGMDTGALLIRRGAVGCVYDVGTYLQDQLIYRVHFLSEGRTVGCREEELILASAPWIPNLFEFRDNVIATRSLAVRGQVLVKRGQVGSIMKVLRDQPEDGVQYHVHFGDGLVLQVPEQSLAMAEAGAGAGAALEVLDEF</sequence>
<protein>
    <submittedName>
        <fullName evidence="3">Nitrogen fixation protein NifZ</fullName>
    </submittedName>
</protein>
<accession>A0A1H6V080</accession>
<evidence type="ECO:0000313" key="4">
    <source>
        <dbReference type="Proteomes" id="UP000199005"/>
    </source>
</evidence>
<dbReference type="GO" id="GO:0009399">
    <property type="term" value="P:nitrogen fixation"/>
    <property type="evidence" value="ECO:0007669"/>
    <property type="project" value="InterPro"/>
</dbReference>
<gene>
    <name evidence="3" type="ORF">SAMN04244579_02513</name>
</gene>
<evidence type="ECO:0000256" key="2">
    <source>
        <dbReference type="ARBA" id="ARBA00023231"/>
    </source>
</evidence>
<reference evidence="3 4" key="1">
    <citation type="submission" date="2016-10" db="EMBL/GenBank/DDBJ databases">
        <authorList>
            <person name="de Groot N.N."/>
        </authorList>
    </citation>
    <scope>NUCLEOTIDE SEQUENCE [LARGE SCALE GENOMIC DNA]</scope>
    <source>
        <strain evidence="3 4">DSM 1041</strain>
    </source>
</reference>
<proteinExistence type="inferred from homology"/>
<comment type="similarity">
    <text evidence="1">Belongs to the NifZ family.</text>
</comment>